<sequence>MSAEEDESEGEVCSSARPRKGIAGIEFNSEVHLKHPILIPNMVFVSAQDFRKLIREYIVQTKKPLEFVKNNKTRVRVKCLEEGCEFFVLCSRDGKSKDLSIKTLVGDHTCCTSMKILMVSVKWLARKAIKAAGYLIYGNENQQFARLWSYAKEMLDTIPGSIVITKLHEQKFERVYV</sequence>
<dbReference type="PANTHER" id="PTHR31973">
    <property type="entry name" value="POLYPROTEIN, PUTATIVE-RELATED"/>
    <property type="match status" value="1"/>
</dbReference>
<gene>
    <name evidence="2" type="ORF">LIER_21258</name>
</gene>
<dbReference type="InterPro" id="IPR004332">
    <property type="entry name" value="Transposase_MuDR"/>
</dbReference>
<organism evidence="2 3">
    <name type="scientific">Lithospermum erythrorhizon</name>
    <name type="common">Purple gromwell</name>
    <name type="synonym">Lithospermum officinale var. erythrorhizon</name>
    <dbReference type="NCBI Taxonomy" id="34254"/>
    <lineage>
        <taxon>Eukaryota</taxon>
        <taxon>Viridiplantae</taxon>
        <taxon>Streptophyta</taxon>
        <taxon>Embryophyta</taxon>
        <taxon>Tracheophyta</taxon>
        <taxon>Spermatophyta</taxon>
        <taxon>Magnoliopsida</taxon>
        <taxon>eudicotyledons</taxon>
        <taxon>Gunneridae</taxon>
        <taxon>Pentapetalae</taxon>
        <taxon>asterids</taxon>
        <taxon>lamiids</taxon>
        <taxon>Boraginales</taxon>
        <taxon>Boraginaceae</taxon>
        <taxon>Boraginoideae</taxon>
        <taxon>Lithospermeae</taxon>
        <taxon>Lithospermum</taxon>
    </lineage>
</organism>
<proteinExistence type="predicted"/>
<dbReference type="AlphaFoldDB" id="A0AAV3QT25"/>
<dbReference type="PANTHER" id="PTHR31973:SF187">
    <property type="entry name" value="MUTATOR TRANSPOSASE MUDRA PROTEIN"/>
    <property type="match status" value="1"/>
</dbReference>
<accession>A0AAV3QT25</accession>
<evidence type="ECO:0000259" key="1">
    <source>
        <dbReference type="Pfam" id="PF03108"/>
    </source>
</evidence>
<comment type="caution">
    <text evidence="2">The sequence shown here is derived from an EMBL/GenBank/DDBJ whole genome shotgun (WGS) entry which is preliminary data.</text>
</comment>
<protein>
    <recommendedName>
        <fullName evidence="1">Transposase MuDR plant domain-containing protein</fullName>
    </recommendedName>
</protein>
<feature type="domain" description="Transposase MuDR plant" evidence="1">
    <location>
        <begin position="43"/>
        <end position="99"/>
    </location>
</feature>
<name>A0AAV3QT25_LITER</name>
<dbReference type="Pfam" id="PF03108">
    <property type="entry name" value="DBD_Tnp_Mut"/>
    <property type="match status" value="1"/>
</dbReference>
<keyword evidence="3" id="KW-1185">Reference proteome</keyword>
<evidence type="ECO:0000313" key="3">
    <source>
        <dbReference type="Proteomes" id="UP001454036"/>
    </source>
</evidence>
<dbReference type="EMBL" id="BAABME010005563">
    <property type="protein sequence ID" value="GAA0165995.1"/>
    <property type="molecule type" value="Genomic_DNA"/>
</dbReference>
<reference evidence="2 3" key="1">
    <citation type="submission" date="2024-01" db="EMBL/GenBank/DDBJ databases">
        <title>The complete chloroplast genome sequence of Lithospermum erythrorhizon: insights into the phylogenetic relationship among Boraginaceae species and the maternal lineages of purple gromwells.</title>
        <authorList>
            <person name="Okada T."/>
            <person name="Watanabe K."/>
        </authorList>
    </citation>
    <scope>NUCLEOTIDE SEQUENCE [LARGE SCALE GENOMIC DNA]</scope>
</reference>
<dbReference type="Proteomes" id="UP001454036">
    <property type="component" value="Unassembled WGS sequence"/>
</dbReference>
<evidence type="ECO:0000313" key="2">
    <source>
        <dbReference type="EMBL" id="GAA0165995.1"/>
    </source>
</evidence>